<dbReference type="GO" id="GO:0000041">
    <property type="term" value="P:transition metal ion transport"/>
    <property type="evidence" value="ECO:0007669"/>
    <property type="project" value="InterPro"/>
</dbReference>
<feature type="transmembrane region" description="Helical" evidence="7">
    <location>
        <begin position="130"/>
        <end position="154"/>
    </location>
</feature>
<keyword evidence="9" id="KW-1185">Reference proteome</keyword>
<keyword evidence="5 7" id="KW-1133">Transmembrane helix</keyword>
<dbReference type="Gene3D" id="1.10.1760.20">
    <property type="match status" value="1"/>
</dbReference>
<feature type="transmembrane region" description="Helical" evidence="7">
    <location>
        <begin position="166"/>
        <end position="190"/>
    </location>
</feature>
<feature type="transmembrane region" description="Helical" evidence="7">
    <location>
        <begin position="97"/>
        <end position="118"/>
    </location>
</feature>
<keyword evidence="3" id="KW-1003">Cell membrane</keyword>
<dbReference type="PANTHER" id="PTHR34229:SF1">
    <property type="entry name" value="METAL TRANSPORT PROTEIN HI_1621-RELATED"/>
    <property type="match status" value="1"/>
</dbReference>
<dbReference type="PANTHER" id="PTHR34229">
    <property type="entry name" value="METAL TRANSPORT PROTEIN HI_1621-RELATED"/>
    <property type="match status" value="1"/>
</dbReference>
<reference evidence="8 9" key="1">
    <citation type="submission" date="2016-06" db="EMBL/GenBank/DDBJ databases">
        <title>Respiratory ammonification of nitrate coupled to the oxidation of elemental sulfur in deep-sea autotrophic thermophilic bacteria.</title>
        <authorList>
            <person name="Slobodkina G.B."/>
            <person name="Mardanov A.V."/>
            <person name="Ravin N.V."/>
            <person name="Frolova A.A."/>
            <person name="Viryasiv M.B."/>
            <person name="Chernyh N.A."/>
            <person name="Bonch-Osmolovskaya E.A."/>
            <person name="Slobodkin A.I."/>
        </authorList>
    </citation>
    <scope>NUCLEOTIDE SEQUENCE [LARGE SCALE GENOMIC DNA]</scope>
    <source>
        <strain evidence="8 9">S69</strain>
    </source>
</reference>
<dbReference type="InterPro" id="IPR002751">
    <property type="entry name" value="CbiM/NikMN"/>
</dbReference>
<proteinExistence type="predicted"/>
<comment type="caution">
    <text evidence="8">The sequence shown here is derived from an EMBL/GenBank/DDBJ whole genome shotgun (WGS) entry which is preliminary data.</text>
</comment>
<dbReference type="Pfam" id="PF01891">
    <property type="entry name" value="CbiM"/>
    <property type="match status" value="1"/>
</dbReference>
<dbReference type="NCBIfam" id="NF004905">
    <property type="entry name" value="PRK06265.1-5"/>
    <property type="match status" value="1"/>
</dbReference>
<evidence type="ECO:0000256" key="6">
    <source>
        <dbReference type="ARBA" id="ARBA00023136"/>
    </source>
</evidence>
<keyword evidence="6 7" id="KW-0472">Membrane</keyword>
<dbReference type="PATRIC" id="fig|1156395.6.peg.1273"/>
<sequence length="198" mass="20949">MHISEGILPVWTLVSGAGLTLSGLYVGFKHLTPKKMPETALFTAGFFVASLIHVPIGPTSSHLILNGLIGIILGWRAIPAIFIALLLQAILFQFGGLTTIGVNTVSMGVPAILCHMIVSRYINERKPGLSSIIGAFGAAFAVLMSGVLTALFLSTAGEGFWLAAKMLLIAHVPVAIAEAFVTGFAIRGLLKIRPEVFR</sequence>
<dbReference type="EMBL" id="MAGO01000005">
    <property type="protein sequence ID" value="OCC15514.1"/>
    <property type="molecule type" value="Genomic_DNA"/>
</dbReference>
<dbReference type="AlphaFoldDB" id="A0A1B9F6P0"/>
<gene>
    <name evidence="8" type="ORF">DBT_1261</name>
</gene>
<dbReference type="GO" id="GO:0005886">
    <property type="term" value="C:plasma membrane"/>
    <property type="evidence" value="ECO:0007669"/>
    <property type="project" value="UniProtKB-SubCell"/>
</dbReference>
<organism evidence="8 9">
    <name type="scientific">Dissulfuribacter thermophilus</name>
    <dbReference type="NCBI Taxonomy" id="1156395"/>
    <lineage>
        <taxon>Bacteria</taxon>
        <taxon>Pseudomonadati</taxon>
        <taxon>Thermodesulfobacteriota</taxon>
        <taxon>Dissulfuribacteria</taxon>
        <taxon>Dissulfuribacterales</taxon>
        <taxon>Dissulfuribacteraceae</taxon>
        <taxon>Dissulfuribacter</taxon>
    </lineage>
</organism>
<dbReference type="RefSeq" id="WP_067617746.1">
    <property type="nucleotide sequence ID" value="NZ_MAGO01000005.1"/>
</dbReference>
<name>A0A1B9F6P0_9BACT</name>
<keyword evidence="2" id="KW-0813">Transport</keyword>
<dbReference type="Proteomes" id="UP000093080">
    <property type="component" value="Unassembled WGS sequence"/>
</dbReference>
<evidence type="ECO:0000256" key="4">
    <source>
        <dbReference type="ARBA" id="ARBA00022692"/>
    </source>
</evidence>
<protein>
    <submittedName>
        <fullName evidence="8">Substrate-specific component NikM of nickel ECF transporter</fullName>
    </submittedName>
</protein>
<feature type="transmembrane region" description="Helical" evidence="7">
    <location>
        <begin position="7"/>
        <end position="28"/>
    </location>
</feature>
<accession>A0A1B9F6P0</accession>
<evidence type="ECO:0000313" key="9">
    <source>
        <dbReference type="Proteomes" id="UP000093080"/>
    </source>
</evidence>
<evidence type="ECO:0000256" key="2">
    <source>
        <dbReference type="ARBA" id="ARBA00022448"/>
    </source>
</evidence>
<comment type="subcellular location">
    <subcellularLocation>
        <location evidence="1">Cell membrane</location>
        <topology evidence="1">Multi-pass membrane protein</topology>
    </subcellularLocation>
</comment>
<feature type="transmembrane region" description="Helical" evidence="7">
    <location>
        <begin position="63"/>
        <end position="91"/>
    </location>
</feature>
<dbReference type="OrthoDB" id="9792317at2"/>
<evidence type="ECO:0000313" key="8">
    <source>
        <dbReference type="EMBL" id="OCC15514.1"/>
    </source>
</evidence>
<evidence type="ECO:0000256" key="3">
    <source>
        <dbReference type="ARBA" id="ARBA00022475"/>
    </source>
</evidence>
<feature type="transmembrane region" description="Helical" evidence="7">
    <location>
        <begin position="40"/>
        <end position="56"/>
    </location>
</feature>
<keyword evidence="4 7" id="KW-0812">Transmembrane</keyword>
<dbReference type="STRING" id="1156395.DBT_1261"/>
<evidence type="ECO:0000256" key="7">
    <source>
        <dbReference type="SAM" id="Phobius"/>
    </source>
</evidence>
<evidence type="ECO:0000256" key="1">
    <source>
        <dbReference type="ARBA" id="ARBA00004651"/>
    </source>
</evidence>
<evidence type="ECO:0000256" key="5">
    <source>
        <dbReference type="ARBA" id="ARBA00022989"/>
    </source>
</evidence>